<evidence type="ECO:0000313" key="2">
    <source>
        <dbReference type="EMBL" id="KAF7310204.1"/>
    </source>
</evidence>
<accession>A0A8H6T3G8</accession>
<dbReference type="EMBL" id="JACAZF010000003">
    <property type="protein sequence ID" value="KAF7310204.1"/>
    <property type="molecule type" value="Genomic_DNA"/>
</dbReference>
<evidence type="ECO:0000256" key="1">
    <source>
        <dbReference type="SAM" id="MobiDB-lite"/>
    </source>
</evidence>
<organism evidence="2 3">
    <name type="scientific">Mycena indigotica</name>
    <dbReference type="NCBI Taxonomy" id="2126181"/>
    <lineage>
        <taxon>Eukaryota</taxon>
        <taxon>Fungi</taxon>
        <taxon>Dikarya</taxon>
        <taxon>Basidiomycota</taxon>
        <taxon>Agaricomycotina</taxon>
        <taxon>Agaricomycetes</taxon>
        <taxon>Agaricomycetidae</taxon>
        <taxon>Agaricales</taxon>
        <taxon>Marasmiineae</taxon>
        <taxon>Mycenaceae</taxon>
        <taxon>Mycena</taxon>
    </lineage>
</organism>
<dbReference type="OrthoDB" id="2418900at2759"/>
<evidence type="ECO:0008006" key="4">
    <source>
        <dbReference type="Google" id="ProtNLM"/>
    </source>
</evidence>
<dbReference type="AlphaFoldDB" id="A0A8H6T3G8"/>
<feature type="region of interest" description="Disordered" evidence="1">
    <location>
        <begin position="482"/>
        <end position="502"/>
    </location>
</feature>
<gene>
    <name evidence="2" type="ORF">MIND_00394000</name>
</gene>
<dbReference type="Pfam" id="PF18759">
    <property type="entry name" value="Plavaka"/>
    <property type="match status" value="1"/>
</dbReference>
<comment type="caution">
    <text evidence="2">The sequence shown here is derived from an EMBL/GenBank/DDBJ whole genome shotgun (WGS) entry which is preliminary data.</text>
</comment>
<feature type="compositionally biased region" description="Polar residues" evidence="1">
    <location>
        <begin position="482"/>
        <end position="496"/>
    </location>
</feature>
<dbReference type="RefSeq" id="XP_037223654.1">
    <property type="nucleotide sequence ID" value="XM_037360769.1"/>
</dbReference>
<dbReference type="GeneID" id="59343285"/>
<evidence type="ECO:0000313" key="3">
    <source>
        <dbReference type="Proteomes" id="UP000636479"/>
    </source>
</evidence>
<protein>
    <recommendedName>
        <fullName evidence="4">C2H2-type domain-containing protein</fullName>
    </recommendedName>
</protein>
<dbReference type="Proteomes" id="UP000636479">
    <property type="component" value="Unassembled WGS sequence"/>
</dbReference>
<proteinExistence type="predicted"/>
<keyword evidence="3" id="KW-1185">Reference proteome</keyword>
<dbReference type="InterPro" id="IPR041078">
    <property type="entry name" value="Plavaka"/>
</dbReference>
<reference evidence="2" key="1">
    <citation type="submission" date="2020-05" db="EMBL/GenBank/DDBJ databases">
        <title>Mycena genomes resolve the evolution of fungal bioluminescence.</title>
        <authorList>
            <person name="Tsai I.J."/>
        </authorList>
    </citation>
    <scope>NUCLEOTIDE SEQUENCE</scope>
    <source>
        <strain evidence="2">171206Taipei</strain>
    </source>
</reference>
<sequence>MAPHRCPYCKRLLKSFSGVAHHVALSAECRKAEAAKIRGRRQRVAEPVMAVDETEDGLTPPMPPNLDNPADMADHFPLPLRSPTPIPAQPIPRPQHASVEEVMDQDDPENLKLVSRASPLRQEQTAFERLRDKLKHRGESKYSPFVDDEEWELAEWLTRRVNQTATDEFMNLKSTQKQKFSFHNNRSFLQKVDSLPTGPDWTCHVVTITGDRVDENGEKMKEEAELWIRNPVDCIREIIGNPALKNHTAYAPERVYSTNPASEDDRVIDESWTADEWYNLQVSFAGLRRFKKGISGVSQWMGKEYKEMERVLVGVMTGAVEAPVLTVVKSLVDFIYYASLQSHTKRTLDALQHALDIFHSHKQVIIDHGIRDHFNIPKIHSMQHYVEAIRRLGSCDGFNTESPERLHIDFAKNAYNASNGKDYTEQMTVWLQRREAIALRSRFILWYDSHELPPQAASSKAPLPTADSIDEDARLTSNEPEMVGQITSGSRPTTTYAIAKSPPAPHRTVARLEAEYGISDFVAVLTAFLRQNFLSLPLLPSSFDFYDIFHQIKISLPRNRYLSPKQRALRIRAVPAAPNVGRKEGAPASFDTALVIANPARISSILGSRRASAGANTSHISSSPTSRHILPPARIHRMVHASQWARPCLGHVHDSSIDTEPPPEHRSYLR</sequence>
<feature type="region of interest" description="Disordered" evidence="1">
    <location>
        <begin position="651"/>
        <end position="670"/>
    </location>
</feature>
<name>A0A8H6T3G8_9AGAR</name>